<dbReference type="Pfam" id="PF02518">
    <property type="entry name" value="HATPase_c"/>
    <property type="match status" value="1"/>
</dbReference>
<feature type="domain" description="GAF" evidence="4">
    <location>
        <begin position="94"/>
        <end position="167"/>
    </location>
</feature>
<dbReference type="Gene3D" id="3.30.450.40">
    <property type="match status" value="1"/>
</dbReference>
<reference evidence="7 8" key="1">
    <citation type="submission" date="2016-11" db="EMBL/GenBank/DDBJ databases">
        <authorList>
            <person name="Jaros S."/>
            <person name="Januszkiewicz K."/>
            <person name="Wedrychowicz H."/>
        </authorList>
    </citation>
    <scope>NUCLEOTIDE SEQUENCE [LARGE SCALE GENOMIC DNA]</scope>
    <source>
        <strain evidence="7">NVI 5450</strain>
    </source>
</reference>
<protein>
    <submittedName>
        <fullName evidence="7">PAS</fullName>
    </submittedName>
</protein>
<dbReference type="InterPro" id="IPR003594">
    <property type="entry name" value="HATPase_dom"/>
</dbReference>
<gene>
    <name evidence="7" type="ORF">NVI5450_2258</name>
</gene>
<dbReference type="Proteomes" id="UP000183794">
    <property type="component" value="Unassembled WGS sequence"/>
</dbReference>
<dbReference type="Pfam" id="PF01590">
    <property type="entry name" value="GAF"/>
    <property type="match status" value="1"/>
</dbReference>
<dbReference type="InterPro" id="IPR036890">
    <property type="entry name" value="HATPase_C_sf"/>
</dbReference>
<evidence type="ECO:0000313" key="7">
    <source>
        <dbReference type="EMBL" id="SGZ00039.1"/>
    </source>
</evidence>
<dbReference type="GO" id="GO:0046983">
    <property type="term" value="F:protein dimerization activity"/>
    <property type="evidence" value="ECO:0007669"/>
    <property type="project" value="InterPro"/>
</dbReference>
<organism evidence="7 8">
    <name type="scientific">Moritella viscosa</name>
    <dbReference type="NCBI Taxonomy" id="80854"/>
    <lineage>
        <taxon>Bacteria</taxon>
        <taxon>Pseudomonadati</taxon>
        <taxon>Pseudomonadota</taxon>
        <taxon>Gammaproteobacteria</taxon>
        <taxon>Alteromonadales</taxon>
        <taxon>Moritellaceae</taxon>
        <taxon>Moritella</taxon>
    </lineage>
</organism>
<keyword evidence="1" id="KW-0808">Transferase</keyword>
<dbReference type="PANTHER" id="PTHR24421">
    <property type="entry name" value="NITRATE/NITRITE SENSOR PROTEIN NARX-RELATED"/>
    <property type="match status" value="1"/>
</dbReference>
<evidence type="ECO:0000259" key="5">
    <source>
        <dbReference type="Pfam" id="PF02518"/>
    </source>
</evidence>
<dbReference type="InterPro" id="IPR011712">
    <property type="entry name" value="Sig_transdc_His_kin_sub3_dim/P"/>
</dbReference>
<dbReference type="Gene3D" id="3.30.565.10">
    <property type="entry name" value="Histidine kinase-like ATPase, C-terminal domain"/>
    <property type="match status" value="1"/>
</dbReference>
<feature type="domain" description="Signal transduction histidine kinase subgroup 3 dimerisation and phosphoacceptor" evidence="6">
    <location>
        <begin position="200"/>
        <end position="262"/>
    </location>
</feature>
<dbReference type="Pfam" id="PF07730">
    <property type="entry name" value="HisKA_3"/>
    <property type="match status" value="1"/>
</dbReference>
<keyword evidence="3" id="KW-0902">Two-component regulatory system</keyword>
<dbReference type="SUPFAM" id="SSF55874">
    <property type="entry name" value="ATPase domain of HSP90 chaperone/DNA topoisomerase II/histidine kinase"/>
    <property type="match status" value="1"/>
</dbReference>
<evidence type="ECO:0000256" key="2">
    <source>
        <dbReference type="ARBA" id="ARBA00022777"/>
    </source>
</evidence>
<keyword evidence="2" id="KW-0418">Kinase</keyword>
<name>A0A1K9ZMD7_9GAMM</name>
<evidence type="ECO:0000259" key="4">
    <source>
        <dbReference type="Pfam" id="PF01590"/>
    </source>
</evidence>
<proteinExistence type="predicted"/>
<accession>A0A1K9ZMD7</accession>
<dbReference type="RefSeq" id="WP_075472124.1">
    <property type="nucleotide sequence ID" value="NZ_CAWQZC010000150.1"/>
</dbReference>
<dbReference type="CDD" id="cd16917">
    <property type="entry name" value="HATPase_UhpB-NarQ-NarX-like"/>
    <property type="match status" value="1"/>
</dbReference>
<evidence type="ECO:0000256" key="3">
    <source>
        <dbReference type="ARBA" id="ARBA00023012"/>
    </source>
</evidence>
<dbReference type="InterPro" id="IPR029016">
    <property type="entry name" value="GAF-like_dom_sf"/>
</dbReference>
<dbReference type="InterPro" id="IPR050482">
    <property type="entry name" value="Sensor_HK_TwoCompSys"/>
</dbReference>
<sequence length="400" mass="44867">MRALPKMNEADLSIKQFTTKISNWLLENDTADLLSAIEYSLAAFLPYIQVQRMSLVRLTLDNRFEGALAVAAPGYKPVSLPAQGLYSPYLDQISKGELIIAEGNLLDIINHDELLLKEMAGVIAHIVVPFRVQGRIWGGITASRYIEPEHWNEDAITGISAFGQMLACTYERYAYWEKLQRKNEKLKLLSHHLMDSQETERRLLSRELHDNFSQRMALLTIKASSLSQTLIVDSEKQSASALHHEIQDLAKDMQALSRSLHPAILDDLGLITALKAECRRISTIKDIDIQTLFNSIPALNNELSLNLYRILQETLNNVTKHAQASAVFVLMQHHEGNLHFQIIDDGIGCDLTLNKTGGGIGLISIQERAQLFNGTAVFTSPKNGGFIVDIMIPTLKEYYE</sequence>
<evidence type="ECO:0000256" key="1">
    <source>
        <dbReference type="ARBA" id="ARBA00022679"/>
    </source>
</evidence>
<dbReference type="InterPro" id="IPR003018">
    <property type="entry name" value="GAF"/>
</dbReference>
<feature type="domain" description="Histidine kinase/HSP90-like ATPase" evidence="5">
    <location>
        <begin position="305"/>
        <end position="393"/>
    </location>
</feature>
<dbReference type="EMBL" id="FPLD01000061">
    <property type="protein sequence ID" value="SGZ00039.1"/>
    <property type="molecule type" value="Genomic_DNA"/>
</dbReference>
<dbReference type="AlphaFoldDB" id="A0A1K9ZMD7"/>
<evidence type="ECO:0000313" key="8">
    <source>
        <dbReference type="Proteomes" id="UP000183794"/>
    </source>
</evidence>
<evidence type="ECO:0000259" key="6">
    <source>
        <dbReference type="Pfam" id="PF07730"/>
    </source>
</evidence>
<dbReference type="SUPFAM" id="SSF55781">
    <property type="entry name" value="GAF domain-like"/>
    <property type="match status" value="1"/>
</dbReference>
<dbReference type="GeneID" id="61295938"/>
<dbReference type="GO" id="GO:0000155">
    <property type="term" value="F:phosphorelay sensor kinase activity"/>
    <property type="evidence" value="ECO:0007669"/>
    <property type="project" value="InterPro"/>
</dbReference>
<dbReference type="Gene3D" id="1.20.5.1930">
    <property type="match status" value="1"/>
</dbReference>
<dbReference type="GO" id="GO:0016020">
    <property type="term" value="C:membrane"/>
    <property type="evidence" value="ECO:0007669"/>
    <property type="project" value="InterPro"/>
</dbReference>
<dbReference type="OrthoDB" id="9797605at2"/>